<comment type="subcellular location">
    <subcellularLocation>
        <location evidence="1">Cell membrane</location>
        <topology evidence="1">Single-pass membrane protein</topology>
    </subcellularLocation>
    <subcellularLocation>
        <location evidence="7">Cell membrane</location>
        <topology evidence="7">Single-pass type II membrane protein</topology>
    </subcellularLocation>
</comment>
<dbReference type="Proteomes" id="UP000006764">
    <property type="component" value="Chromosome"/>
</dbReference>
<name>A0A0B4XSB3_9GAMM</name>
<keyword evidence="10" id="KW-1185">Reference proteome</keyword>
<sequence length="129" mass="14149">MHINEHSHRTPTIGLTPLIDVVFILLIFFMLATRFGAWQDLPMSVTATEQSEPLDSDDEGRHIEVLAGGDVLLNDERLSLAELAQQLQNSPHRETRVTASDDAPVQALLSVVDILQAAGLQDAALELIE</sequence>
<dbReference type="GO" id="GO:0005886">
    <property type="term" value="C:plasma membrane"/>
    <property type="evidence" value="ECO:0007669"/>
    <property type="project" value="UniProtKB-SubCell"/>
</dbReference>
<dbReference type="AlphaFoldDB" id="A0A0B4XSB3"/>
<keyword evidence="4 7" id="KW-0812">Transmembrane</keyword>
<feature type="transmembrane region" description="Helical" evidence="8">
    <location>
        <begin position="12"/>
        <end position="33"/>
    </location>
</feature>
<dbReference type="GO" id="GO:0022857">
    <property type="term" value="F:transmembrane transporter activity"/>
    <property type="evidence" value="ECO:0007669"/>
    <property type="project" value="InterPro"/>
</dbReference>
<dbReference type="EMBL" id="CP004387">
    <property type="protein sequence ID" value="AJD49162.1"/>
    <property type="molecule type" value="Genomic_DNA"/>
</dbReference>
<evidence type="ECO:0000313" key="9">
    <source>
        <dbReference type="EMBL" id="AJD49162.1"/>
    </source>
</evidence>
<evidence type="ECO:0000256" key="2">
    <source>
        <dbReference type="ARBA" id="ARBA00005811"/>
    </source>
</evidence>
<dbReference type="PANTHER" id="PTHR30558">
    <property type="entry name" value="EXBD MEMBRANE COMPONENT OF PMF-DRIVEN MACROMOLECULE IMPORT SYSTEM"/>
    <property type="match status" value="1"/>
</dbReference>
<dbReference type="InterPro" id="IPR003400">
    <property type="entry name" value="ExbD"/>
</dbReference>
<dbReference type="STRING" id="391936.S7S_13750"/>
<dbReference type="Gene3D" id="3.30.420.270">
    <property type="match status" value="1"/>
</dbReference>
<evidence type="ECO:0000256" key="4">
    <source>
        <dbReference type="ARBA" id="ARBA00022692"/>
    </source>
</evidence>
<evidence type="ECO:0000256" key="3">
    <source>
        <dbReference type="ARBA" id="ARBA00022475"/>
    </source>
</evidence>
<evidence type="ECO:0000256" key="5">
    <source>
        <dbReference type="ARBA" id="ARBA00022989"/>
    </source>
</evidence>
<protein>
    <submittedName>
        <fullName evidence="9">Ferric siderophore transport system inner membrane protein E</fullName>
    </submittedName>
</protein>
<organism evidence="9 10">
    <name type="scientific">Isoalcanivorax pacificus W11-5</name>
    <dbReference type="NCBI Taxonomy" id="391936"/>
    <lineage>
        <taxon>Bacteria</taxon>
        <taxon>Pseudomonadati</taxon>
        <taxon>Pseudomonadota</taxon>
        <taxon>Gammaproteobacteria</taxon>
        <taxon>Oceanospirillales</taxon>
        <taxon>Alcanivoracaceae</taxon>
        <taxon>Isoalcanivorax</taxon>
    </lineage>
</organism>
<dbReference type="HOGENOM" id="CLU_085305_3_5_6"/>
<dbReference type="RefSeq" id="WP_008734108.1">
    <property type="nucleotide sequence ID" value="NZ_CP004387.1"/>
</dbReference>
<dbReference type="KEGG" id="apac:S7S_13750"/>
<evidence type="ECO:0000256" key="1">
    <source>
        <dbReference type="ARBA" id="ARBA00004162"/>
    </source>
</evidence>
<accession>A0A0B4XSB3</accession>
<reference evidence="9 10" key="1">
    <citation type="journal article" date="2012" name="J. Bacteriol.">
        <title>Genome sequence of an alkane-degrading bacterium, Alcanivorax pacificus type strain W11-5, isolated from deep sea sediment.</title>
        <authorList>
            <person name="Lai Q."/>
            <person name="Shao Z."/>
        </authorList>
    </citation>
    <scope>NUCLEOTIDE SEQUENCE [LARGE SCALE GENOMIC DNA]</scope>
    <source>
        <strain evidence="9 10">W11-5</strain>
    </source>
</reference>
<evidence type="ECO:0000256" key="7">
    <source>
        <dbReference type="RuleBase" id="RU003879"/>
    </source>
</evidence>
<dbReference type="GO" id="GO:0015031">
    <property type="term" value="P:protein transport"/>
    <property type="evidence" value="ECO:0007669"/>
    <property type="project" value="UniProtKB-KW"/>
</dbReference>
<keyword evidence="7" id="KW-0653">Protein transport</keyword>
<dbReference type="OrthoDB" id="9793581at2"/>
<evidence type="ECO:0000313" key="10">
    <source>
        <dbReference type="Proteomes" id="UP000006764"/>
    </source>
</evidence>
<comment type="similarity">
    <text evidence="2 7">Belongs to the ExbD/TolR family.</text>
</comment>
<keyword evidence="7" id="KW-0813">Transport</keyword>
<gene>
    <name evidence="9" type="ORF">S7S_13750</name>
</gene>
<evidence type="ECO:0000256" key="6">
    <source>
        <dbReference type="ARBA" id="ARBA00023136"/>
    </source>
</evidence>
<evidence type="ECO:0000256" key="8">
    <source>
        <dbReference type="SAM" id="Phobius"/>
    </source>
</evidence>
<dbReference type="Pfam" id="PF02472">
    <property type="entry name" value="ExbD"/>
    <property type="match status" value="1"/>
</dbReference>
<proteinExistence type="inferred from homology"/>
<keyword evidence="3" id="KW-1003">Cell membrane</keyword>
<keyword evidence="6 8" id="KW-0472">Membrane</keyword>
<keyword evidence="5 8" id="KW-1133">Transmembrane helix</keyword>